<dbReference type="FunFam" id="3.40.50.300:FF:000044">
    <property type="entry name" value="Dynein heavy chain 5, axonemal"/>
    <property type="match status" value="1"/>
</dbReference>
<proteinExistence type="inferred from homology"/>
<dbReference type="Gene3D" id="3.40.50.300">
    <property type="entry name" value="P-loop containing nucleotide triphosphate hydrolases"/>
    <property type="match status" value="3"/>
</dbReference>
<evidence type="ECO:0000256" key="10">
    <source>
        <dbReference type="ARBA" id="ARBA00023175"/>
    </source>
</evidence>
<reference evidence="15 16" key="1">
    <citation type="submission" date="2024-11" db="EMBL/GenBank/DDBJ databases">
        <title>Adaptive evolution of stress response genes in parasites aligns with host niche diversity.</title>
        <authorList>
            <person name="Hahn C."/>
            <person name="Resl P."/>
        </authorList>
    </citation>
    <scope>NUCLEOTIDE SEQUENCE [LARGE SCALE GENOMIC DNA]</scope>
    <source>
        <strain evidence="15">EGGRZ-B1_66</strain>
        <tissue evidence="15">Body</tissue>
    </source>
</reference>
<dbReference type="EMBL" id="JBJKFK010001240">
    <property type="protein sequence ID" value="KAL3313636.1"/>
    <property type="molecule type" value="Genomic_DNA"/>
</dbReference>
<dbReference type="Pfam" id="PF12774">
    <property type="entry name" value="AAA_6"/>
    <property type="match status" value="1"/>
</dbReference>
<dbReference type="SUPFAM" id="SSF52540">
    <property type="entry name" value="P-loop containing nucleoside triphosphate hydrolases"/>
    <property type="match status" value="4"/>
</dbReference>
<evidence type="ECO:0000256" key="13">
    <source>
        <dbReference type="SAM" id="Coils"/>
    </source>
</evidence>
<evidence type="ECO:0000256" key="9">
    <source>
        <dbReference type="ARBA" id="ARBA00023069"/>
    </source>
</evidence>
<keyword evidence="10" id="KW-0505">Motor protein</keyword>
<keyword evidence="6" id="KW-0067">ATP-binding</keyword>
<evidence type="ECO:0000256" key="6">
    <source>
        <dbReference type="ARBA" id="ARBA00022840"/>
    </source>
</evidence>
<evidence type="ECO:0000256" key="11">
    <source>
        <dbReference type="ARBA" id="ARBA00023212"/>
    </source>
</evidence>
<evidence type="ECO:0000256" key="3">
    <source>
        <dbReference type="ARBA" id="ARBA00022490"/>
    </source>
</evidence>
<evidence type="ECO:0000259" key="14">
    <source>
        <dbReference type="SMART" id="SM00382"/>
    </source>
</evidence>
<evidence type="ECO:0000313" key="15">
    <source>
        <dbReference type="EMBL" id="KAL3313636.1"/>
    </source>
</evidence>
<dbReference type="Pfam" id="PF12775">
    <property type="entry name" value="AAA_7"/>
    <property type="match status" value="1"/>
</dbReference>
<evidence type="ECO:0000256" key="1">
    <source>
        <dbReference type="ARBA" id="ARBA00004430"/>
    </source>
</evidence>
<evidence type="ECO:0000256" key="7">
    <source>
        <dbReference type="ARBA" id="ARBA00023017"/>
    </source>
</evidence>
<evidence type="ECO:0000256" key="12">
    <source>
        <dbReference type="ARBA" id="ARBA00023273"/>
    </source>
</evidence>
<dbReference type="GO" id="GO:0005874">
    <property type="term" value="C:microtubule"/>
    <property type="evidence" value="ECO:0007669"/>
    <property type="project" value="UniProtKB-KW"/>
</dbReference>
<comment type="caution">
    <text evidence="15">The sequence shown here is derived from an EMBL/GenBank/DDBJ whole genome shotgun (WGS) entry which is preliminary data.</text>
</comment>
<name>A0ABD2Q1Y8_9PLAT</name>
<dbReference type="Gene3D" id="1.20.920.20">
    <property type="match status" value="1"/>
</dbReference>
<dbReference type="Pfam" id="PF12780">
    <property type="entry name" value="AAA_8"/>
    <property type="match status" value="1"/>
</dbReference>
<dbReference type="SMART" id="SM00382">
    <property type="entry name" value="AAA"/>
    <property type="match status" value="2"/>
</dbReference>
<dbReference type="FunFam" id="1.20.920.30:FF:000005">
    <property type="entry name" value="Dynein, axonemal, heavy chain 2"/>
    <property type="match status" value="1"/>
</dbReference>
<keyword evidence="16" id="KW-1185">Reference proteome</keyword>
<keyword evidence="12" id="KW-0966">Cell projection</keyword>
<evidence type="ECO:0000256" key="2">
    <source>
        <dbReference type="ARBA" id="ARBA00008887"/>
    </source>
</evidence>
<dbReference type="FunFam" id="1.10.472.130:FF:000003">
    <property type="entry name" value="Dynein, axonemal, heavy chain 2"/>
    <property type="match status" value="1"/>
</dbReference>
<dbReference type="InterPro" id="IPR003593">
    <property type="entry name" value="AAA+_ATPase"/>
</dbReference>
<keyword evidence="7" id="KW-0243">Dynein</keyword>
<dbReference type="GO" id="GO:0005524">
    <property type="term" value="F:ATP binding"/>
    <property type="evidence" value="ECO:0007669"/>
    <property type="project" value="UniProtKB-KW"/>
</dbReference>
<feature type="domain" description="AAA+ ATPase" evidence="14">
    <location>
        <begin position="119"/>
        <end position="263"/>
    </location>
</feature>
<comment type="similarity">
    <text evidence="2">Belongs to the dynein heavy chain family.</text>
</comment>
<feature type="coiled-coil region" evidence="13">
    <location>
        <begin position="1344"/>
        <end position="1378"/>
    </location>
</feature>
<keyword evidence="8 13" id="KW-0175">Coiled coil</keyword>
<keyword evidence="4" id="KW-0493">Microtubule</keyword>
<dbReference type="Gene3D" id="1.20.58.1120">
    <property type="match status" value="1"/>
</dbReference>
<dbReference type="Pfam" id="PF17852">
    <property type="entry name" value="Dynein_AAA_lid"/>
    <property type="match status" value="1"/>
</dbReference>
<dbReference type="GO" id="GO:0005930">
    <property type="term" value="C:axoneme"/>
    <property type="evidence" value="ECO:0007669"/>
    <property type="project" value="UniProtKB-SubCell"/>
</dbReference>
<dbReference type="PANTHER" id="PTHR46961:SF8">
    <property type="entry name" value="DYNEIN AXONEMAL HEAVY CHAIN 7"/>
    <property type="match status" value="1"/>
</dbReference>
<keyword evidence="3" id="KW-0963">Cytoplasm</keyword>
<dbReference type="Gene3D" id="1.10.8.710">
    <property type="match status" value="1"/>
</dbReference>
<dbReference type="Gene3D" id="1.10.472.130">
    <property type="match status" value="1"/>
</dbReference>
<dbReference type="FunFam" id="3.40.50.300:FF:002141">
    <property type="entry name" value="Dynein heavy chain"/>
    <property type="match status" value="1"/>
</dbReference>
<dbReference type="PANTHER" id="PTHR46961">
    <property type="entry name" value="DYNEIN HEAVY CHAIN 1, AXONEMAL-LIKE PROTEIN"/>
    <property type="match status" value="1"/>
</dbReference>
<dbReference type="InterPro" id="IPR041589">
    <property type="entry name" value="DNAH3_AAA_lid_1"/>
</dbReference>
<evidence type="ECO:0000256" key="4">
    <source>
        <dbReference type="ARBA" id="ARBA00022701"/>
    </source>
</evidence>
<dbReference type="Pfam" id="PF17857">
    <property type="entry name" value="AAA_lid_1"/>
    <property type="match status" value="1"/>
</dbReference>
<dbReference type="Proteomes" id="UP001626550">
    <property type="component" value="Unassembled WGS sequence"/>
</dbReference>
<comment type="subcellular location">
    <subcellularLocation>
        <location evidence="1">Cytoplasm</location>
        <location evidence="1">Cytoskeleton</location>
        <location evidence="1">Cilium axoneme</location>
    </subcellularLocation>
</comment>
<dbReference type="GO" id="GO:0030286">
    <property type="term" value="C:dynein complex"/>
    <property type="evidence" value="ECO:0007669"/>
    <property type="project" value="UniProtKB-KW"/>
</dbReference>
<evidence type="ECO:0000256" key="8">
    <source>
        <dbReference type="ARBA" id="ARBA00023054"/>
    </source>
</evidence>
<sequence>MKTQRKKQRAVLDKLSQAIRTNLTAMQRLKINSLAVIEVHQRDIIEKLYKSGVMDTNAFDWLSQLRFYWEKDVDDCVTRQTMTFFLYAYEYLGNSGRLVITPLTDRCYITLTTALHMFRGGSPKGPAGTGKTETTKDLGKSLGTYVIVINCSEGLDYKSMGRMFSGLSQTGAWGCFDEFNRINIEVLSVVAQQILSILSALSVLGHQYENPEKGSFLFEGSKINLHWNCGMFITMNPGYAGRTELPDNLKSMFRPIAMVVPDSTMIAEITLFAEGFGSTKVLAKKVYTLYSLSVQQLSKQDHYDFGLRALVSVLRYAGRKRRANPHMNDEEIILLSMNDMNLAKLTKNDLPLFKGIVSDLFPGTEIPSIDYSKFNNAFKKACLQMGLQPISFSLQKCIQLYETQTSRHSVMIVGKTMSGKSTTWKTLQNVHAIMNTDQEPGWQKVTPYPLNPKSISLGELYGEFNLATNEWTDGVLSSVMRICCSDDKPDYKWVLFDGPVDAVWIESMNSVMDDNKILTLINGERISMPPQVSLLFEVEDLAVASPATVSRCGMVYNDVSELGFWPYVNSWLATKTDKTINEELKRLCEKYIRLLLTFIDNHCSNLIIVSPLNTVVSLCRLFDAIATEENGFSTKDPETLRKLTELYFQFSLIWSVCGALDAEGRKKVDTYLRDMEGTFPNKDTIYEYYVNSKGLTWAHWEDQLQQNWAYDPEKPFYRIIVPTVDTIRYNYLVMNLVASYHPVLLVGPVGTGKTSIIQNCLDQLDKYVWSSLSINMSAQTSSSNVQDIIEGRLEKRSKGVFVPKLLTVMDDFNMPAKDTYGSQPPLELIRQWLDYGFWYNRQKQTVTNVANMYLLSAMGPPGGGRMVISRRLQSKFNCIVLNFPTPANLYRIFGSMLAQKMHGFEDDAKTVMTALTDATLELYNRVVSRFLPTPAKLHYLFNLRDISKVFQGLLRADSKLQDTRSSMLRLWIHESFRVFADRLVDEKDHQSFMELLSEQLGHFFDTTFNNLCPSKSPPIFTHFMHPSFLYEDVQNVDKLRTFLNNTLDEYNNTPGTARIELVLFRDAMEHICKLVRVITQARGNMLFIGIGGSGRQSLSRLSAFLCGYKTFQIEISKHYKKADFREDLKKLYIQCGVQNRPTLFVFLDTQVTDESFLEDINNMLSSGEVPNLFKPDEFEEIRDELADICKKEYFDDSPQTVFRFLVDRVKSNLHIVLCMSPIGEPFRNRMRMYPSLINCTTIDWFSEWPEDALLEVAQKYLADVSFWPHDYEDKIRKIVAKVCAKMHRSVSKMSDTMFSQMKRKNYVTPTNYLELVAGYKKLLDSKRQDLYDNAQKLKNGLSKIDETRSKVEIMFEELEDARKKVQQFQKECDEYLVILVQQKREADEQAKVWILESTREDHLGGVL</sequence>
<keyword evidence="11" id="KW-0206">Cytoskeleton</keyword>
<keyword evidence="5" id="KW-0547">Nucleotide-binding</keyword>
<keyword evidence="9" id="KW-0969">Cilium</keyword>
<dbReference type="Gene3D" id="1.20.920.30">
    <property type="match status" value="1"/>
</dbReference>
<protein>
    <submittedName>
        <fullName evidence="15">Dynein heavy chain 2, axonemal</fullName>
    </submittedName>
</protein>
<dbReference type="InterPro" id="IPR024317">
    <property type="entry name" value="Dynein_heavy_chain_D4_dom"/>
</dbReference>
<evidence type="ECO:0000256" key="5">
    <source>
        <dbReference type="ARBA" id="ARBA00022741"/>
    </source>
</evidence>
<dbReference type="InterPro" id="IPR041466">
    <property type="entry name" value="Dynein_AAA5_ext"/>
</dbReference>
<gene>
    <name evidence="15" type="primary">DNAH2_4</name>
    <name evidence="15" type="ORF">Ciccas_007763</name>
</gene>
<evidence type="ECO:0000313" key="16">
    <source>
        <dbReference type="Proteomes" id="UP001626550"/>
    </source>
</evidence>
<dbReference type="InterPro" id="IPR027417">
    <property type="entry name" value="P-loop_NTPase"/>
</dbReference>
<dbReference type="InterPro" id="IPR026983">
    <property type="entry name" value="DHC"/>
</dbReference>
<dbReference type="FunFam" id="1.10.8.710:FF:000001">
    <property type="entry name" value="Dynein axonemal heavy chain 2"/>
    <property type="match status" value="1"/>
</dbReference>
<dbReference type="InterPro" id="IPR043157">
    <property type="entry name" value="Dynein_AAA1S"/>
</dbReference>
<accession>A0ABD2Q1Y8</accession>
<feature type="domain" description="AAA+ ATPase" evidence="14">
    <location>
        <begin position="739"/>
        <end position="872"/>
    </location>
</feature>
<dbReference type="InterPro" id="IPR035699">
    <property type="entry name" value="AAA_6"/>
</dbReference>
<organism evidence="15 16">
    <name type="scientific">Cichlidogyrus casuarinus</name>
    <dbReference type="NCBI Taxonomy" id="1844966"/>
    <lineage>
        <taxon>Eukaryota</taxon>
        <taxon>Metazoa</taxon>
        <taxon>Spiralia</taxon>
        <taxon>Lophotrochozoa</taxon>
        <taxon>Platyhelminthes</taxon>
        <taxon>Monogenea</taxon>
        <taxon>Monopisthocotylea</taxon>
        <taxon>Dactylogyridea</taxon>
        <taxon>Ancyrocephalidae</taxon>
        <taxon>Cichlidogyrus</taxon>
    </lineage>
</organism>